<keyword evidence="2" id="KW-1185">Reference proteome</keyword>
<reference evidence="1" key="1">
    <citation type="submission" date="2020-04" db="EMBL/GenBank/DDBJ databases">
        <authorList>
            <person name="Alioto T."/>
            <person name="Alioto T."/>
            <person name="Gomez Garrido J."/>
        </authorList>
    </citation>
    <scope>NUCLEOTIDE SEQUENCE</scope>
    <source>
        <strain evidence="1">A484AB</strain>
    </source>
</reference>
<name>A0A7D9K054_PARCT</name>
<evidence type="ECO:0000313" key="1">
    <source>
        <dbReference type="EMBL" id="CAB4038146.1"/>
    </source>
</evidence>
<protein>
    <submittedName>
        <fullName evidence="1">Uncharacterized protein</fullName>
    </submittedName>
</protein>
<comment type="caution">
    <text evidence="1">The sequence shown here is derived from an EMBL/GenBank/DDBJ whole genome shotgun (WGS) entry which is preliminary data.</text>
</comment>
<sequence>MWEEFNKIWTDENITKSIIDARGITSDFCSWFLFYLQQAVAKTYLQCDSTALVNDLDLSDAEQESVAYIAGAVLKNVGSKLCELKWKIASNGQDVATVDKDITILNACKETRSDGLGSTSTSTKLIEALSRGGLIYPKASIINMFLVIEGILGKKIILVQNKFVRILYYLSHWGMYQFKIISLMQLHMKLLNMHEQKFKMLEKFLNFYLKVRCYVHAKYVIENYRVDTKTERKKKALRKKLKLSEDGN</sequence>
<dbReference type="AlphaFoldDB" id="A0A7D9K054"/>
<accession>A0A7D9K054</accession>
<gene>
    <name evidence="1" type="ORF">PACLA_8A079990</name>
</gene>
<organism evidence="1 2">
    <name type="scientific">Paramuricea clavata</name>
    <name type="common">Red gorgonian</name>
    <name type="synonym">Violescent sea-whip</name>
    <dbReference type="NCBI Taxonomy" id="317549"/>
    <lineage>
        <taxon>Eukaryota</taxon>
        <taxon>Metazoa</taxon>
        <taxon>Cnidaria</taxon>
        <taxon>Anthozoa</taxon>
        <taxon>Octocorallia</taxon>
        <taxon>Malacalcyonacea</taxon>
        <taxon>Plexauridae</taxon>
        <taxon>Paramuricea</taxon>
    </lineage>
</organism>
<proteinExistence type="predicted"/>
<dbReference type="Proteomes" id="UP001152795">
    <property type="component" value="Unassembled WGS sequence"/>
</dbReference>
<evidence type="ECO:0000313" key="2">
    <source>
        <dbReference type="Proteomes" id="UP001152795"/>
    </source>
</evidence>
<dbReference type="EMBL" id="CACRXK020023860">
    <property type="protein sequence ID" value="CAB4038146.1"/>
    <property type="molecule type" value="Genomic_DNA"/>
</dbReference>